<evidence type="ECO:0000256" key="5">
    <source>
        <dbReference type="ARBA" id="ARBA00022737"/>
    </source>
</evidence>
<keyword evidence="2 8" id="KW-0444">Lipid biosynthesis</keyword>
<dbReference type="InterPro" id="IPR018357">
    <property type="entry name" value="Hexapep_transf_CS"/>
</dbReference>
<feature type="domain" description="UDP N-acetylglucosamine O-acyltransferase C-terminal" evidence="9">
    <location>
        <begin position="178"/>
        <end position="260"/>
    </location>
</feature>
<dbReference type="Pfam" id="PF13720">
    <property type="entry name" value="Acetyltransf_11"/>
    <property type="match status" value="1"/>
</dbReference>
<dbReference type="NCBIfam" id="NF003657">
    <property type="entry name" value="PRK05289.1"/>
    <property type="match status" value="1"/>
</dbReference>
<accession>A0A8I1GIU7</accession>
<evidence type="ECO:0000259" key="9">
    <source>
        <dbReference type="Pfam" id="PF13720"/>
    </source>
</evidence>
<dbReference type="GO" id="GO:0009245">
    <property type="term" value="P:lipid A biosynthetic process"/>
    <property type="evidence" value="ECO:0007669"/>
    <property type="project" value="UniProtKB-UniRule"/>
</dbReference>
<reference evidence="10 11" key="1">
    <citation type="submission" date="2020-12" db="EMBL/GenBank/DDBJ databases">
        <title>Revised draft genomes of Rhodomicrobium vannielii ATCC 17100 and Rhodomicrobium udaipurense JA643.</title>
        <authorList>
            <person name="Conners E.M."/>
            <person name="Davenport E.J."/>
            <person name="Bose A."/>
        </authorList>
    </citation>
    <scope>NUCLEOTIDE SEQUENCE [LARGE SCALE GENOMIC DNA]</scope>
    <source>
        <strain evidence="10 11">JA643</strain>
    </source>
</reference>
<dbReference type="InterPro" id="IPR029098">
    <property type="entry name" value="Acetyltransf_C"/>
</dbReference>
<gene>
    <name evidence="8 10" type="primary">lpxA</name>
    <name evidence="10" type="ORF">JDN41_11845</name>
</gene>
<dbReference type="Gene3D" id="2.160.10.10">
    <property type="entry name" value="Hexapeptide repeat proteins"/>
    <property type="match status" value="1"/>
</dbReference>
<comment type="catalytic activity">
    <reaction evidence="8">
        <text>a (3R)-hydroxyacyl-[ACP] + UDP-N-acetyl-alpha-D-glucosamine = a UDP-3-O-[(3R)-3-hydroxyacyl]-N-acetyl-alpha-D-glucosamine + holo-[ACP]</text>
        <dbReference type="Rhea" id="RHEA:67812"/>
        <dbReference type="Rhea" id="RHEA-COMP:9685"/>
        <dbReference type="Rhea" id="RHEA-COMP:9945"/>
        <dbReference type="ChEBI" id="CHEBI:57705"/>
        <dbReference type="ChEBI" id="CHEBI:64479"/>
        <dbReference type="ChEBI" id="CHEBI:78827"/>
        <dbReference type="ChEBI" id="CHEBI:173225"/>
        <dbReference type="EC" id="2.3.1.129"/>
    </reaction>
</comment>
<sequence>MTEMLVHSSAAIDPRATLEEGVEIGPFAVIGPNVTLRKNVKVHAHVVITGATEIGEGCEIHPFAVLGGPPQDVKYQGERSELLVGARTIVREHVTMNGGTAGGGHVTRVGSHCLFLTGSHVAHDCQIGDHVFLINNATLAGHVTVEDYAILGGLSAVHQWVRVGAHGFVGGMSGVEADVIPFGMVLGNRAALAGLNIVGLKRHGFERDQIHSLRKAYRLLFSAEGTLSERLDDVEKMFADDPAVQRIVSFMRAKTDRSFCVPRAQA</sequence>
<dbReference type="RefSeq" id="WP_037241981.1">
    <property type="nucleotide sequence ID" value="NZ_JAEMUK010000078.1"/>
</dbReference>
<dbReference type="PROSITE" id="PS00101">
    <property type="entry name" value="HEXAPEP_TRANSFERASES"/>
    <property type="match status" value="1"/>
</dbReference>
<evidence type="ECO:0000313" key="10">
    <source>
        <dbReference type="EMBL" id="MBJ7544237.1"/>
    </source>
</evidence>
<keyword evidence="1 8" id="KW-0963">Cytoplasm</keyword>
<name>A0A8I1GIU7_9HYPH</name>
<dbReference type="GO" id="GO:0008780">
    <property type="term" value="F:acyl-[acyl-carrier-protein]-UDP-N-acetylglucosamine O-acyltransferase activity"/>
    <property type="evidence" value="ECO:0007669"/>
    <property type="project" value="UniProtKB-UniRule"/>
</dbReference>
<dbReference type="GO" id="GO:0005737">
    <property type="term" value="C:cytoplasm"/>
    <property type="evidence" value="ECO:0007669"/>
    <property type="project" value="UniProtKB-SubCell"/>
</dbReference>
<proteinExistence type="inferred from homology"/>
<keyword evidence="3 8" id="KW-0441">Lipid A biosynthesis</keyword>
<dbReference type="InterPro" id="IPR037157">
    <property type="entry name" value="Acetyltransf_C_sf"/>
</dbReference>
<evidence type="ECO:0000256" key="8">
    <source>
        <dbReference type="HAMAP-Rule" id="MF_00387"/>
    </source>
</evidence>
<dbReference type="EC" id="2.3.1.129" evidence="8"/>
<evidence type="ECO:0000256" key="1">
    <source>
        <dbReference type="ARBA" id="ARBA00022490"/>
    </source>
</evidence>
<dbReference type="PANTHER" id="PTHR43480">
    <property type="entry name" value="ACYL-[ACYL-CARRIER-PROTEIN]--UDP-N-ACETYLGLUCOSAMINE O-ACYLTRANSFERASE"/>
    <property type="match status" value="1"/>
</dbReference>
<comment type="subcellular location">
    <subcellularLocation>
        <location evidence="8">Cytoplasm</location>
    </subcellularLocation>
</comment>
<dbReference type="CDD" id="cd03351">
    <property type="entry name" value="LbH_UDP-GlcNAc_AT"/>
    <property type="match status" value="1"/>
</dbReference>
<comment type="subunit">
    <text evidence="8">Homotrimer.</text>
</comment>
<dbReference type="SUPFAM" id="SSF51161">
    <property type="entry name" value="Trimeric LpxA-like enzymes"/>
    <property type="match status" value="1"/>
</dbReference>
<evidence type="ECO:0000256" key="3">
    <source>
        <dbReference type="ARBA" id="ARBA00022556"/>
    </source>
</evidence>
<comment type="function">
    <text evidence="8">Involved in the biosynthesis of lipid A, a phosphorylated glycolipid that anchors the lipopolysaccharide to the outer membrane of the cell.</text>
</comment>
<evidence type="ECO:0000256" key="4">
    <source>
        <dbReference type="ARBA" id="ARBA00022679"/>
    </source>
</evidence>
<dbReference type="HAMAP" id="MF_00387">
    <property type="entry name" value="LpxA"/>
    <property type="match status" value="1"/>
</dbReference>
<comment type="caution">
    <text evidence="10">The sequence shown here is derived from an EMBL/GenBank/DDBJ whole genome shotgun (WGS) entry which is preliminary data.</text>
</comment>
<dbReference type="InterPro" id="IPR010137">
    <property type="entry name" value="Lipid_A_LpxA"/>
</dbReference>
<dbReference type="Gene3D" id="1.20.1180.10">
    <property type="entry name" value="Udp N-acetylglucosamine O-acyltransferase, C-terminal domain"/>
    <property type="match status" value="1"/>
</dbReference>
<dbReference type="PIRSF" id="PIRSF000456">
    <property type="entry name" value="UDP-GlcNAc_acltr"/>
    <property type="match status" value="1"/>
</dbReference>
<dbReference type="InterPro" id="IPR001451">
    <property type="entry name" value="Hexapep"/>
</dbReference>
<keyword evidence="6 8" id="KW-0443">Lipid metabolism</keyword>
<evidence type="ECO:0000313" key="11">
    <source>
        <dbReference type="Proteomes" id="UP000623250"/>
    </source>
</evidence>
<comment type="pathway">
    <text evidence="8">Glycolipid biosynthesis; lipid IV(A) biosynthesis; lipid IV(A) from (3R)-3-hydroxytetradecanoyl-[acyl-carrier-protein] and UDP-N-acetyl-alpha-D-glucosamine: step 1/6.</text>
</comment>
<dbReference type="Proteomes" id="UP000623250">
    <property type="component" value="Unassembled WGS sequence"/>
</dbReference>
<keyword evidence="5 8" id="KW-0677">Repeat</keyword>
<keyword evidence="7 8" id="KW-0012">Acyltransferase</keyword>
<evidence type="ECO:0000256" key="2">
    <source>
        <dbReference type="ARBA" id="ARBA00022516"/>
    </source>
</evidence>
<dbReference type="Pfam" id="PF00132">
    <property type="entry name" value="Hexapep"/>
    <property type="match status" value="1"/>
</dbReference>
<evidence type="ECO:0000256" key="7">
    <source>
        <dbReference type="ARBA" id="ARBA00023315"/>
    </source>
</evidence>
<dbReference type="EMBL" id="JAEMUK010000078">
    <property type="protein sequence ID" value="MBJ7544237.1"/>
    <property type="molecule type" value="Genomic_DNA"/>
</dbReference>
<dbReference type="NCBIfam" id="TIGR01852">
    <property type="entry name" value="lipid_A_lpxA"/>
    <property type="match status" value="1"/>
</dbReference>
<dbReference type="AlphaFoldDB" id="A0A8I1GIU7"/>
<dbReference type="UniPathway" id="UPA00359">
    <property type="reaction ID" value="UER00477"/>
</dbReference>
<keyword evidence="4 8" id="KW-0808">Transferase</keyword>
<dbReference type="PANTHER" id="PTHR43480:SF1">
    <property type="entry name" value="ACYL-[ACYL-CARRIER-PROTEIN]--UDP-N-ACETYLGLUCOSAMINE O-ACYLTRANSFERASE, MITOCHONDRIAL-RELATED"/>
    <property type="match status" value="1"/>
</dbReference>
<organism evidence="10 11">
    <name type="scientific">Rhodomicrobium udaipurense</name>
    <dbReference type="NCBI Taxonomy" id="1202716"/>
    <lineage>
        <taxon>Bacteria</taxon>
        <taxon>Pseudomonadati</taxon>
        <taxon>Pseudomonadota</taxon>
        <taxon>Alphaproteobacteria</taxon>
        <taxon>Hyphomicrobiales</taxon>
        <taxon>Hyphomicrobiaceae</taxon>
        <taxon>Rhodomicrobium</taxon>
    </lineage>
</organism>
<protein>
    <recommendedName>
        <fullName evidence="8">Acyl-[acyl-carrier-protein]--UDP-N-acetylglucosamine O-acyltransferase</fullName>
        <shortName evidence="8">UDP-N-acetylglucosamine acyltransferase</shortName>
        <ecNumber evidence="8">2.3.1.129</ecNumber>
    </recommendedName>
</protein>
<evidence type="ECO:0000256" key="6">
    <source>
        <dbReference type="ARBA" id="ARBA00023098"/>
    </source>
</evidence>
<comment type="similarity">
    <text evidence="8">Belongs to the transferase hexapeptide repeat family. LpxA subfamily.</text>
</comment>
<dbReference type="GO" id="GO:0016020">
    <property type="term" value="C:membrane"/>
    <property type="evidence" value="ECO:0007669"/>
    <property type="project" value="GOC"/>
</dbReference>
<keyword evidence="11" id="KW-1185">Reference proteome</keyword>
<dbReference type="InterPro" id="IPR011004">
    <property type="entry name" value="Trimer_LpxA-like_sf"/>
</dbReference>